<proteinExistence type="predicted"/>
<feature type="signal peptide" evidence="1">
    <location>
        <begin position="1"/>
        <end position="19"/>
    </location>
</feature>
<feature type="chain" id="PRO_5015438567" evidence="1">
    <location>
        <begin position="20"/>
        <end position="218"/>
    </location>
</feature>
<evidence type="ECO:0000313" key="2">
    <source>
        <dbReference type="EMBL" id="PSU43626.1"/>
    </source>
</evidence>
<dbReference type="AlphaFoldDB" id="A0A2T3J6L7"/>
<keyword evidence="3" id="KW-1185">Reference proteome</keyword>
<organism evidence="2 3">
    <name type="scientific">Photobacterium frigidiphilum</name>
    <dbReference type="NCBI Taxonomy" id="264736"/>
    <lineage>
        <taxon>Bacteria</taxon>
        <taxon>Pseudomonadati</taxon>
        <taxon>Pseudomonadota</taxon>
        <taxon>Gammaproteobacteria</taxon>
        <taxon>Vibrionales</taxon>
        <taxon>Vibrionaceae</taxon>
        <taxon>Photobacterium</taxon>
    </lineage>
</organism>
<dbReference type="EMBL" id="PYMJ01000056">
    <property type="protein sequence ID" value="PSU43626.1"/>
    <property type="molecule type" value="Genomic_DNA"/>
</dbReference>
<dbReference type="OrthoDB" id="6400270at2"/>
<comment type="caution">
    <text evidence="2">The sequence shown here is derived from an EMBL/GenBank/DDBJ whole genome shotgun (WGS) entry which is preliminary data.</text>
</comment>
<name>A0A2T3J6L7_9GAMM</name>
<sequence length="218" mass="25324">MLNLIIVVLFLFTSISVSANSSYSFLSGGYQLTSVAKDGMGQHFDNKYHYNAYKKLHGVYFRGSWNFVNNFFAEYRTGSTIRSSSKLVQDYFSMGYYIPLSTQTNYYTSVGYASYDTDREINIDSGNVENKKTCKNRKFKEDKIGLSAEIGLRFNAINGLQIEPSYRYTDFSKKGQHELRLTNLIELSQNSDLELNAEYRHWKELDESNYQMGYRYSF</sequence>
<reference evidence="2 3" key="1">
    <citation type="submission" date="2018-01" db="EMBL/GenBank/DDBJ databases">
        <title>Whole genome sequencing of Histamine producing bacteria.</title>
        <authorList>
            <person name="Butler K."/>
        </authorList>
    </citation>
    <scope>NUCLEOTIDE SEQUENCE [LARGE SCALE GENOMIC DNA]</scope>
    <source>
        <strain evidence="2 3">JCM 12947</strain>
    </source>
</reference>
<evidence type="ECO:0000313" key="3">
    <source>
        <dbReference type="Proteomes" id="UP000240987"/>
    </source>
</evidence>
<dbReference type="SUPFAM" id="SSF56925">
    <property type="entry name" value="OMPA-like"/>
    <property type="match status" value="1"/>
</dbReference>
<evidence type="ECO:0000256" key="1">
    <source>
        <dbReference type="SAM" id="SignalP"/>
    </source>
</evidence>
<accession>A0A2T3J6L7</accession>
<gene>
    <name evidence="2" type="ORF">C9J12_28005</name>
</gene>
<keyword evidence="1" id="KW-0732">Signal</keyword>
<dbReference type="InterPro" id="IPR011250">
    <property type="entry name" value="OMP/PagP_B-barrel"/>
</dbReference>
<protein>
    <submittedName>
        <fullName evidence="2">Uncharacterized protein</fullName>
    </submittedName>
</protein>
<dbReference type="Proteomes" id="UP000240987">
    <property type="component" value="Unassembled WGS sequence"/>
</dbReference>